<feature type="region of interest" description="Disordered" evidence="1">
    <location>
        <begin position="92"/>
        <end position="124"/>
    </location>
</feature>
<organism evidence="2 3">
    <name type="scientific">Trapa incisa</name>
    <dbReference type="NCBI Taxonomy" id="236973"/>
    <lineage>
        <taxon>Eukaryota</taxon>
        <taxon>Viridiplantae</taxon>
        <taxon>Streptophyta</taxon>
        <taxon>Embryophyta</taxon>
        <taxon>Tracheophyta</taxon>
        <taxon>Spermatophyta</taxon>
        <taxon>Magnoliopsida</taxon>
        <taxon>eudicotyledons</taxon>
        <taxon>Gunneridae</taxon>
        <taxon>Pentapetalae</taxon>
        <taxon>rosids</taxon>
        <taxon>malvids</taxon>
        <taxon>Myrtales</taxon>
        <taxon>Lythraceae</taxon>
        <taxon>Trapa</taxon>
    </lineage>
</organism>
<comment type="caution">
    <text evidence="2">The sequence shown here is derived from an EMBL/GenBank/DDBJ whole genome shotgun (WGS) entry which is preliminary data.</text>
</comment>
<dbReference type="EMBL" id="JAXIOK010000015">
    <property type="protein sequence ID" value="KAK4754336.1"/>
    <property type="molecule type" value="Genomic_DNA"/>
</dbReference>
<sequence length="163" mass="19005">MRSKRIKYKLQREQSDIEAWKKPKCSGKLQSGNQTRNRKHHLNVAMPSLNSKCQRLDNQAKDLICSAAVKKGRMRKRWRSASFVVPEKWAVGTEGVGRGSSGGEGKRRSREEGRRRRRRGGRLRRELEALPVEEALDLQMVRSAGTWGRRWRREQGKRSKRRV</sequence>
<evidence type="ECO:0000313" key="3">
    <source>
        <dbReference type="Proteomes" id="UP001345219"/>
    </source>
</evidence>
<accession>A0AAN7PUZ2</accession>
<evidence type="ECO:0000256" key="1">
    <source>
        <dbReference type="SAM" id="MobiDB-lite"/>
    </source>
</evidence>
<name>A0AAN7PUZ2_9MYRT</name>
<proteinExistence type="predicted"/>
<evidence type="ECO:0000313" key="2">
    <source>
        <dbReference type="EMBL" id="KAK4754336.1"/>
    </source>
</evidence>
<dbReference type="AlphaFoldDB" id="A0AAN7PUZ2"/>
<dbReference type="Proteomes" id="UP001345219">
    <property type="component" value="Chromosome 2"/>
</dbReference>
<gene>
    <name evidence="2" type="ORF">SAY87_002440</name>
</gene>
<keyword evidence="3" id="KW-1185">Reference proteome</keyword>
<protein>
    <submittedName>
        <fullName evidence="2">Uncharacterized protein</fullName>
    </submittedName>
</protein>
<feature type="compositionally biased region" description="Basic and acidic residues" evidence="1">
    <location>
        <begin position="104"/>
        <end position="114"/>
    </location>
</feature>
<feature type="compositionally biased region" description="Gly residues" evidence="1">
    <location>
        <begin position="94"/>
        <end position="103"/>
    </location>
</feature>
<reference evidence="2 3" key="1">
    <citation type="journal article" date="2023" name="Hortic Res">
        <title>Pangenome of water caltrop reveals structural variations and asymmetric subgenome divergence after allopolyploidization.</title>
        <authorList>
            <person name="Zhang X."/>
            <person name="Chen Y."/>
            <person name="Wang L."/>
            <person name="Yuan Y."/>
            <person name="Fang M."/>
            <person name="Shi L."/>
            <person name="Lu R."/>
            <person name="Comes H.P."/>
            <person name="Ma Y."/>
            <person name="Chen Y."/>
            <person name="Huang G."/>
            <person name="Zhou Y."/>
            <person name="Zheng Z."/>
            <person name="Qiu Y."/>
        </authorList>
    </citation>
    <scope>NUCLEOTIDE SEQUENCE [LARGE SCALE GENOMIC DNA]</scope>
    <source>
        <tissue evidence="2">Roots</tissue>
    </source>
</reference>